<evidence type="ECO:0000259" key="2">
    <source>
        <dbReference type="SMART" id="SM00903"/>
    </source>
</evidence>
<gene>
    <name evidence="3" type="ORF">LG632_05155</name>
</gene>
<evidence type="ECO:0000256" key="1">
    <source>
        <dbReference type="ARBA" id="ARBA00023002"/>
    </source>
</evidence>
<keyword evidence="1" id="KW-0560">Oxidoreductase</keyword>
<dbReference type="PANTHER" id="PTHR30466">
    <property type="entry name" value="FLAVIN REDUCTASE"/>
    <property type="match status" value="1"/>
</dbReference>
<evidence type="ECO:0000313" key="4">
    <source>
        <dbReference type="Proteomes" id="UP001199054"/>
    </source>
</evidence>
<dbReference type="EMBL" id="JAJAUY010000012">
    <property type="protein sequence ID" value="MCB5178772.1"/>
    <property type="molecule type" value="Genomic_DNA"/>
</dbReference>
<comment type="caution">
    <text evidence="3">The sequence shown here is derived from an EMBL/GenBank/DDBJ whole genome shotgun (WGS) entry which is preliminary data.</text>
</comment>
<organism evidence="3 4">
    <name type="scientific">Streptomyces antimicrobicus</name>
    <dbReference type="NCBI Taxonomy" id="2883108"/>
    <lineage>
        <taxon>Bacteria</taxon>
        <taxon>Bacillati</taxon>
        <taxon>Actinomycetota</taxon>
        <taxon>Actinomycetes</taxon>
        <taxon>Kitasatosporales</taxon>
        <taxon>Streptomycetaceae</taxon>
        <taxon>Streptomyces</taxon>
    </lineage>
</organism>
<dbReference type="Pfam" id="PF01613">
    <property type="entry name" value="Flavin_Reduct"/>
    <property type="match status" value="1"/>
</dbReference>
<proteinExistence type="predicted"/>
<dbReference type="PANTHER" id="PTHR30466:SF15">
    <property type="entry name" value="POSSIBLE OXIDOREDUCTASE"/>
    <property type="match status" value="1"/>
</dbReference>
<keyword evidence="4" id="KW-1185">Reference proteome</keyword>
<dbReference type="InterPro" id="IPR012349">
    <property type="entry name" value="Split_barrel_FMN-bd"/>
</dbReference>
<dbReference type="RefSeq" id="WP_226725574.1">
    <property type="nucleotide sequence ID" value="NZ_JAJAUY010000012.1"/>
</dbReference>
<protein>
    <submittedName>
        <fullName evidence="3">Flavin reductase family protein</fullName>
    </submittedName>
</protein>
<accession>A0ABS8B2G7</accession>
<dbReference type="InterPro" id="IPR002563">
    <property type="entry name" value="Flavin_Rdtase-like_dom"/>
</dbReference>
<feature type="domain" description="Flavin reductase like" evidence="2">
    <location>
        <begin position="11"/>
        <end position="159"/>
    </location>
</feature>
<evidence type="ECO:0000313" key="3">
    <source>
        <dbReference type="EMBL" id="MCB5178772.1"/>
    </source>
</evidence>
<reference evidence="3 4" key="1">
    <citation type="submission" date="2021-10" db="EMBL/GenBank/DDBJ databases">
        <title>Streptomyces sp. strain SMC 277, a novel streptomycete isolated from soil.</title>
        <authorList>
            <person name="Chanama M."/>
        </authorList>
    </citation>
    <scope>NUCLEOTIDE SEQUENCE [LARGE SCALE GENOMIC DNA]</scope>
    <source>
        <strain evidence="3 4">SMC 277</strain>
    </source>
</reference>
<name>A0ABS8B2G7_9ACTN</name>
<dbReference type="SMART" id="SM00903">
    <property type="entry name" value="Flavin_Reduct"/>
    <property type="match status" value="1"/>
</dbReference>
<dbReference type="Proteomes" id="UP001199054">
    <property type="component" value="Unassembled WGS sequence"/>
</dbReference>
<sequence length="164" mass="17611">MPEPDLGTFAVAQDGPLYVVTAASAGRRAGCLVGFASQCSIEPPRFVVWLSVANHTYEVARRARYLTVHLLRRDQEALARLFGGRTGDDEDKFAGIGWRPGRDGSPVLAAVAHWFTGRIEAVVVGGDHEGFLLVPVEQSPAAAEPAVPPLRYGDVRDLRAGHPA</sequence>
<dbReference type="Gene3D" id="2.30.110.10">
    <property type="entry name" value="Electron Transport, Fmn-binding Protein, Chain A"/>
    <property type="match status" value="1"/>
</dbReference>
<dbReference type="SUPFAM" id="SSF50475">
    <property type="entry name" value="FMN-binding split barrel"/>
    <property type="match status" value="1"/>
</dbReference>
<dbReference type="InterPro" id="IPR050268">
    <property type="entry name" value="NADH-dep_flavin_reductase"/>
</dbReference>